<protein>
    <submittedName>
        <fullName evidence="1">Uncharacterized protein</fullName>
    </submittedName>
</protein>
<dbReference type="EMBL" id="CAQQ02168913">
    <property type="status" value="NOT_ANNOTATED_CDS"/>
    <property type="molecule type" value="Genomic_DNA"/>
</dbReference>
<dbReference type="Proteomes" id="UP000015102">
    <property type="component" value="Unassembled WGS sequence"/>
</dbReference>
<sequence length="59" mass="6727">MLLTSLYSAEFGSHRWRSSCCNEATGSREAALHELSPRMEENFKLSLGTAFHIFSNLYK</sequence>
<organism evidence="1 2">
    <name type="scientific">Megaselia scalaris</name>
    <name type="common">Humpbacked fly</name>
    <name type="synonym">Phora scalaris</name>
    <dbReference type="NCBI Taxonomy" id="36166"/>
    <lineage>
        <taxon>Eukaryota</taxon>
        <taxon>Metazoa</taxon>
        <taxon>Ecdysozoa</taxon>
        <taxon>Arthropoda</taxon>
        <taxon>Hexapoda</taxon>
        <taxon>Insecta</taxon>
        <taxon>Pterygota</taxon>
        <taxon>Neoptera</taxon>
        <taxon>Endopterygota</taxon>
        <taxon>Diptera</taxon>
        <taxon>Brachycera</taxon>
        <taxon>Muscomorpha</taxon>
        <taxon>Platypezoidea</taxon>
        <taxon>Phoridae</taxon>
        <taxon>Megaseliini</taxon>
        <taxon>Megaselia</taxon>
    </lineage>
</organism>
<evidence type="ECO:0000313" key="1">
    <source>
        <dbReference type="EnsemblMetazoa" id="MESCA007733-PA"/>
    </source>
</evidence>
<proteinExistence type="predicted"/>
<dbReference type="EnsemblMetazoa" id="MESCA007733-RA">
    <property type="protein sequence ID" value="MESCA007733-PA"/>
    <property type="gene ID" value="MESCA007733"/>
</dbReference>
<reference evidence="2" key="1">
    <citation type="submission" date="2013-02" db="EMBL/GenBank/DDBJ databases">
        <authorList>
            <person name="Hughes D."/>
        </authorList>
    </citation>
    <scope>NUCLEOTIDE SEQUENCE</scope>
    <source>
        <strain>Durham</strain>
        <strain evidence="2">NC isolate 2 -- Noor lab</strain>
    </source>
</reference>
<name>T1GVD7_MEGSC</name>
<evidence type="ECO:0000313" key="2">
    <source>
        <dbReference type="Proteomes" id="UP000015102"/>
    </source>
</evidence>
<reference evidence="1" key="2">
    <citation type="submission" date="2015-06" db="UniProtKB">
        <authorList>
            <consortium name="EnsemblMetazoa"/>
        </authorList>
    </citation>
    <scope>IDENTIFICATION</scope>
</reference>
<dbReference type="HOGENOM" id="CLU_2963446_0_0_1"/>
<accession>T1GVD7</accession>
<keyword evidence="2" id="KW-1185">Reference proteome</keyword>
<dbReference type="AlphaFoldDB" id="T1GVD7"/>
<dbReference type="EMBL" id="CAQQ02168912">
    <property type="status" value="NOT_ANNOTATED_CDS"/>
    <property type="molecule type" value="Genomic_DNA"/>
</dbReference>